<dbReference type="AlphaFoldDB" id="A0AAQ3RU74"/>
<evidence type="ECO:0000313" key="1">
    <source>
        <dbReference type="EMBL" id="WVZ07989.1"/>
    </source>
</evidence>
<evidence type="ECO:0000313" key="2">
    <source>
        <dbReference type="Proteomes" id="UP001374535"/>
    </source>
</evidence>
<keyword evidence="2" id="KW-1185">Reference proteome</keyword>
<accession>A0AAQ3RU74</accession>
<protein>
    <submittedName>
        <fullName evidence="1">Uncharacterized protein</fullName>
    </submittedName>
</protein>
<proteinExistence type="predicted"/>
<reference evidence="1 2" key="1">
    <citation type="journal article" date="2023" name="Life. Sci Alliance">
        <title>Evolutionary insights into 3D genome organization and epigenetic landscape of Vigna mungo.</title>
        <authorList>
            <person name="Junaid A."/>
            <person name="Singh B."/>
            <person name="Bhatia S."/>
        </authorList>
    </citation>
    <scope>NUCLEOTIDE SEQUENCE [LARGE SCALE GENOMIC DNA]</scope>
    <source>
        <strain evidence="1">Urdbean</strain>
    </source>
</reference>
<name>A0AAQ3RU74_VIGMU</name>
<dbReference type="Proteomes" id="UP001374535">
    <property type="component" value="Chromosome 6"/>
</dbReference>
<organism evidence="1 2">
    <name type="scientific">Vigna mungo</name>
    <name type="common">Black gram</name>
    <name type="synonym">Phaseolus mungo</name>
    <dbReference type="NCBI Taxonomy" id="3915"/>
    <lineage>
        <taxon>Eukaryota</taxon>
        <taxon>Viridiplantae</taxon>
        <taxon>Streptophyta</taxon>
        <taxon>Embryophyta</taxon>
        <taxon>Tracheophyta</taxon>
        <taxon>Spermatophyta</taxon>
        <taxon>Magnoliopsida</taxon>
        <taxon>eudicotyledons</taxon>
        <taxon>Gunneridae</taxon>
        <taxon>Pentapetalae</taxon>
        <taxon>rosids</taxon>
        <taxon>fabids</taxon>
        <taxon>Fabales</taxon>
        <taxon>Fabaceae</taxon>
        <taxon>Papilionoideae</taxon>
        <taxon>50 kb inversion clade</taxon>
        <taxon>NPAAA clade</taxon>
        <taxon>indigoferoid/millettioid clade</taxon>
        <taxon>Phaseoleae</taxon>
        <taxon>Vigna</taxon>
    </lineage>
</organism>
<gene>
    <name evidence="1" type="ORF">V8G54_021335</name>
</gene>
<sequence length="115" mass="12756">MQSSTVSARCESVRSDNERDLTKVDEETFLEDLLLTETFLIALATFSPSLSSNLIGEEFVSICNLNVHVLVILILFLETLPRSLLSSPQCPCLRKMVGLSLTSGLKHTLLLFLDI</sequence>
<dbReference type="EMBL" id="CP144695">
    <property type="protein sequence ID" value="WVZ07989.1"/>
    <property type="molecule type" value="Genomic_DNA"/>
</dbReference>